<dbReference type="PROSITE" id="PS01022">
    <property type="entry name" value="PTR2_1"/>
    <property type="match status" value="1"/>
</dbReference>
<evidence type="ECO:0000313" key="9">
    <source>
        <dbReference type="Proteomes" id="UP000051739"/>
    </source>
</evidence>
<dbReference type="RefSeq" id="WP_056936592.1">
    <property type="nucleotide sequence ID" value="NZ_AZFN01000001.1"/>
</dbReference>
<evidence type="ECO:0000256" key="6">
    <source>
        <dbReference type="ARBA" id="ARBA00023136"/>
    </source>
</evidence>
<evidence type="ECO:0000256" key="3">
    <source>
        <dbReference type="ARBA" id="ARBA00022475"/>
    </source>
</evidence>
<keyword evidence="6 7" id="KW-0472">Membrane</keyword>
<sequence length="499" mass="54703">MGKSRNLDTAFFGQPRGLSTLFFTETWERFSYYGMRAILLYYMYYAVSQGGLGMDQATAASLMSIYGSLVYLSSIVGGWLSDRVFGSYWTVFYGALLIMFGHISLSLPFGQGALYASIAFIVVGSGLMKPNITNMVGKLYSEEDARRDAGFSLYYFGVNFGAFIAPIAVPWAAGGFGFHAFGAHQNFHAGFSLAAIGMFIGLVQYLIDGKKYISPQSLVPTEPIEKENLRRVVTWIVAGLVVVLAFLGGLFLVGQLNIENIINMVTVLAFIVPIAYFVIMLKSKEVTSKEKKKVQAYIPLWIAAVAFWSIEESGSVVLALFAAQRTVLHIGGWHYSAANFQVLNPLFIMILTPIFVWLWNNWKNQPSSPKKFSGGLIFAGASYIWMALPGIIHGTTAGKVSPFWLVGSWFICMIGEMLLSPIGLSVTARLAPKAYSSQMMSLWLLADAAAQAINAQIVKFYSTGTEVPYFLSIGAVSVVLGIGLLLISKKIFSLMEDEA</sequence>
<feature type="transmembrane region" description="Helical" evidence="7">
    <location>
        <begin position="260"/>
        <end position="279"/>
    </location>
</feature>
<dbReference type="InterPro" id="IPR000109">
    <property type="entry name" value="POT_fam"/>
</dbReference>
<feature type="transmembrane region" description="Helical" evidence="7">
    <location>
        <begin position="187"/>
        <end position="207"/>
    </location>
</feature>
<dbReference type="PANTHER" id="PTHR23517">
    <property type="entry name" value="RESISTANCE PROTEIN MDTM, PUTATIVE-RELATED-RELATED"/>
    <property type="match status" value="1"/>
</dbReference>
<dbReference type="Proteomes" id="UP000051739">
    <property type="component" value="Unassembled WGS sequence"/>
</dbReference>
<dbReference type="Gene3D" id="1.20.1250.20">
    <property type="entry name" value="MFS general substrate transporter like domains"/>
    <property type="match status" value="1"/>
</dbReference>
<keyword evidence="2" id="KW-0813">Transport</keyword>
<accession>A0A0R1VLE7</accession>
<reference evidence="8 9" key="1">
    <citation type="journal article" date="2015" name="Genome Announc.">
        <title>Expanding the biotechnology potential of lactobacilli through comparative genomics of 213 strains and associated genera.</title>
        <authorList>
            <person name="Sun Z."/>
            <person name="Harris H.M."/>
            <person name="McCann A."/>
            <person name="Guo C."/>
            <person name="Argimon S."/>
            <person name="Zhang W."/>
            <person name="Yang X."/>
            <person name="Jeffery I.B."/>
            <person name="Cooney J.C."/>
            <person name="Kagawa T.F."/>
            <person name="Liu W."/>
            <person name="Song Y."/>
            <person name="Salvetti E."/>
            <person name="Wrobel A."/>
            <person name="Rasinkangas P."/>
            <person name="Parkhill J."/>
            <person name="Rea M.C."/>
            <person name="O'Sullivan O."/>
            <person name="Ritari J."/>
            <person name="Douillard F.P."/>
            <person name="Paul Ross R."/>
            <person name="Yang R."/>
            <person name="Briner A.E."/>
            <person name="Felis G.E."/>
            <person name="de Vos W.M."/>
            <person name="Barrangou R."/>
            <person name="Klaenhammer T.R."/>
            <person name="Caufield P.W."/>
            <person name="Cui Y."/>
            <person name="Zhang H."/>
            <person name="O'Toole P.W."/>
        </authorList>
    </citation>
    <scope>NUCLEOTIDE SEQUENCE [LARGE SCALE GENOMIC DNA]</scope>
    <source>
        <strain evidence="8 9">DSM 16045</strain>
    </source>
</reference>
<proteinExistence type="predicted"/>
<comment type="subcellular location">
    <subcellularLocation>
        <location evidence="1">Cell membrane</location>
        <topology evidence="1">Multi-pass membrane protein</topology>
    </subcellularLocation>
</comment>
<feature type="transmembrane region" description="Helical" evidence="7">
    <location>
        <begin position="404"/>
        <end position="428"/>
    </location>
</feature>
<dbReference type="GO" id="GO:0006857">
    <property type="term" value="P:oligopeptide transport"/>
    <property type="evidence" value="ECO:0007669"/>
    <property type="project" value="InterPro"/>
</dbReference>
<keyword evidence="5 7" id="KW-1133">Transmembrane helix</keyword>
<feature type="transmembrane region" description="Helical" evidence="7">
    <location>
        <begin position="153"/>
        <end position="181"/>
    </location>
</feature>
<feature type="transmembrane region" description="Helical" evidence="7">
    <location>
        <begin position="372"/>
        <end position="392"/>
    </location>
</feature>
<comment type="caution">
    <text evidence="8">The sequence shown here is derived from an EMBL/GenBank/DDBJ whole genome shotgun (WGS) entry which is preliminary data.</text>
</comment>
<dbReference type="InterPro" id="IPR005279">
    <property type="entry name" value="Dipep/tripep_permease"/>
</dbReference>
<name>A0A0R1VLE7_9LACO</name>
<feature type="transmembrane region" description="Helical" evidence="7">
    <location>
        <begin position="87"/>
        <end position="107"/>
    </location>
</feature>
<evidence type="ECO:0000256" key="2">
    <source>
        <dbReference type="ARBA" id="ARBA00022448"/>
    </source>
</evidence>
<feature type="transmembrane region" description="Helical" evidence="7">
    <location>
        <begin position="342"/>
        <end position="360"/>
    </location>
</feature>
<dbReference type="EMBL" id="AZFN01000001">
    <property type="protein sequence ID" value="KRM03747.1"/>
    <property type="molecule type" value="Genomic_DNA"/>
</dbReference>
<dbReference type="AlphaFoldDB" id="A0A0R1VLE7"/>
<feature type="transmembrane region" description="Helical" evidence="7">
    <location>
        <begin position="113"/>
        <end position="132"/>
    </location>
</feature>
<gene>
    <name evidence="8" type="ORF">FC60_GL000117</name>
</gene>
<dbReference type="SUPFAM" id="SSF103473">
    <property type="entry name" value="MFS general substrate transporter"/>
    <property type="match status" value="1"/>
</dbReference>
<feature type="transmembrane region" description="Helical" evidence="7">
    <location>
        <begin position="59"/>
        <end position="80"/>
    </location>
</feature>
<keyword evidence="9" id="KW-1185">Reference proteome</keyword>
<feature type="transmembrane region" description="Helical" evidence="7">
    <location>
        <begin position="440"/>
        <end position="461"/>
    </location>
</feature>
<dbReference type="PATRIC" id="fig|1423749.3.peg.117"/>
<evidence type="ECO:0000256" key="1">
    <source>
        <dbReference type="ARBA" id="ARBA00004651"/>
    </source>
</evidence>
<feature type="transmembrane region" description="Helical" evidence="7">
    <location>
        <begin position="467"/>
        <end position="487"/>
    </location>
</feature>
<feature type="transmembrane region" description="Helical" evidence="7">
    <location>
        <begin position="300"/>
        <end position="322"/>
    </location>
</feature>
<keyword evidence="3" id="KW-1003">Cell membrane</keyword>
<dbReference type="InterPro" id="IPR036259">
    <property type="entry name" value="MFS_trans_sf"/>
</dbReference>
<organism evidence="8 9">
    <name type="scientific">Limosilactobacillus gastricus DSM 16045</name>
    <dbReference type="NCBI Taxonomy" id="1423749"/>
    <lineage>
        <taxon>Bacteria</taxon>
        <taxon>Bacillati</taxon>
        <taxon>Bacillota</taxon>
        <taxon>Bacilli</taxon>
        <taxon>Lactobacillales</taxon>
        <taxon>Lactobacillaceae</taxon>
        <taxon>Limosilactobacillus</taxon>
    </lineage>
</organism>
<feature type="transmembrane region" description="Helical" evidence="7">
    <location>
        <begin position="232"/>
        <end position="254"/>
    </location>
</feature>
<evidence type="ECO:0000256" key="5">
    <source>
        <dbReference type="ARBA" id="ARBA00022989"/>
    </source>
</evidence>
<dbReference type="InterPro" id="IPR050171">
    <property type="entry name" value="MFS_Transporters"/>
</dbReference>
<dbReference type="CDD" id="cd17346">
    <property type="entry name" value="MFS_DtpA_like"/>
    <property type="match status" value="1"/>
</dbReference>
<evidence type="ECO:0000256" key="7">
    <source>
        <dbReference type="SAM" id="Phobius"/>
    </source>
</evidence>
<dbReference type="GO" id="GO:1904680">
    <property type="term" value="F:peptide transmembrane transporter activity"/>
    <property type="evidence" value="ECO:0007669"/>
    <property type="project" value="InterPro"/>
</dbReference>
<keyword evidence="4 7" id="KW-0812">Transmembrane</keyword>
<feature type="transmembrane region" description="Helical" evidence="7">
    <location>
        <begin position="30"/>
        <end position="47"/>
    </location>
</feature>
<dbReference type="InterPro" id="IPR018456">
    <property type="entry name" value="PTR2_symporter_CS"/>
</dbReference>
<dbReference type="NCBIfam" id="TIGR00924">
    <property type="entry name" value="yjdL_sub1_fam"/>
    <property type="match status" value="1"/>
</dbReference>
<evidence type="ECO:0000313" key="8">
    <source>
        <dbReference type="EMBL" id="KRM03747.1"/>
    </source>
</evidence>
<dbReference type="Pfam" id="PF00854">
    <property type="entry name" value="PTR2"/>
    <property type="match status" value="1"/>
</dbReference>
<protein>
    <submittedName>
        <fullName evidence="8">Dipeptide tripeptide transporter</fullName>
    </submittedName>
</protein>
<dbReference type="PANTHER" id="PTHR23517:SF15">
    <property type="entry name" value="PROTON-DEPENDENT OLIGOPEPTIDE FAMILY TRANSPORT PROTEIN"/>
    <property type="match status" value="1"/>
</dbReference>
<dbReference type="GO" id="GO:0005886">
    <property type="term" value="C:plasma membrane"/>
    <property type="evidence" value="ECO:0007669"/>
    <property type="project" value="UniProtKB-SubCell"/>
</dbReference>
<evidence type="ECO:0000256" key="4">
    <source>
        <dbReference type="ARBA" id="ARBA00022692"/>
    </source>
</evidence>